<evidence type="ECO:0000313" key="3">
    <source>
        <dbReference type="EMBL" id="AKV74258.1"/>
    </source>
</evidence>
<keyword evidence="1" id="KW-1133">Transmembrane helix</keyword>
<dbReference type="OMA" id="NSGNEYC"/>
<gene>
    <name evidence="2" type="ORF">HA72_1232</name>
    <name evidence="3" type="ORF">MsedA_1252</name>
    <name evidence="4" type="ORF">MsedB_1254</name>
    <name evidence="5" type="ORF">MsedC_1252</name>
    <name evidence="6" type="ORF">MsedD_1253</name>
    <name evidence="7" type="ORF">MsedE_1256</name>
</gene>
<dbReference type="Proteomes" id="UP000056255">
    <property type="component" value="Chromosome"/>
</dbReference>
<dbReference type="EMBL" id="CP012175">
    <property type="protein sequence ID" value="AKV80994.1"/>
    <property type="molecule type" value="Genomic_DNA"/>
</dbReference>
<dbReference type="EMBL" id="CP012174">
    <property type="protein sequence ID" value="AKV78749.1"/>
    <property type="molecule type" value="Genomic_DNA"/>
</dbReference>
<dbReference type="Proteomes" id="UP000062475">
    <property type="component" value="Chromosome"/>
</dbReference>
<evidence type="ECO:0000313" key="10">
    <source>
        <dbReference type="Proteomes" id="UP000061362"/>
    </source>
</evidence>
<dbReference type="Proteomes" id="UP000029084">
    <property type="component" value="Chromosome"/>
</dbReference>
<dbReference type="PATRIC" id="fig|43687.5.peg.1343"/>
<dbReference type="EMBL" id="CP012173">
    <property type="protein sequence ID" value="AKV76497.1"/>
    <property type="molecule type" value="Genomic_DNA"/>
</dbReference>
<evidence type="ECO:0000313" key="12">
    <source>
        <dbReference type="Proteomes" id="UP000062475"/>
    </source>
</evidence>
<reference evidence="2 8" key="1">
    <citation type="journal article" date="2014" name="J. Bacteriol.">
        <title>Role of an Archaeal PitA Transporter in the Copper and Arsenic Resistance of Metallosphaera sedula, an Extreme Thermoacidophile.</title>
        <authorList>
            <person name="McCarthy S."/>
            <person name="Ai C."/>
            <person name="Wheaton G."/>
            <person name="Tevatia R."/>
            <person name="Eckrich V."/>
            <person name="Kelly R."/>
            <person name="Blum P."/>
        </authorList>
    </citation>
    <scope>NUCLEOTIDE SEQUENCE [LARGE SCALE GENOMIC DNA]</scope>
    <source>
        <strain evidence="2 8">CuR1</strain>
    </source>
</reference>
<feature type="transmembrane region" description="Helical" evidence="1">
    <location>
        <begin position="63"/>
        <end position="86"/>
    </location>
</feature>
<dbReference type="EMBL" id="CP008822">
    <property type="protein sequence ID" value="AIM27378.1"/>
    <property type="molecule type" value="Genomic_DNA"/>
</dbReference>
<feature type="transmembrane region" description="Helical" evidence="1">
    <location>
        <begin position="182"/>
        <end position="203"/>
    </location>
</feature>
<dbReference type="Proteomes" id="UP000068832">
    <property type="component" value="Chromosome"/>
</dbReference>
<evidence type="ECO:0000313" key="2">
    <source>
        <dbReference type="EMBL" id="AIM27378.1"/>
    </source>
</evidence>
<feature type="transmembrane region" description="Helical" evidence="1">
    <location>
        <begin position="6"/>
        <end position="27"/>
    </location>
</feature>
<keyword evidence="1" id="KW-0472">Membrane</keyword>
<feature type="transmembrane region" description="Helical" evidence="1">
    <location>
        <begin position="157"/>
        <end position="176"/>
    </location>
</feature>
<evidence type="ECO:0000256" key="1">
    <source>
        <dbReference type="SAM" id="Phobius"/>
    </source>
</evidence>
<accession>A0A088E5V2</accession>
<name>A0A088E5V2_9CREN</name>
<dbReference type="Proteomes" id="UP000061362">
    <property type="component" value="Chromosome"/>
</dbReference>
<organism evidence="2 8">
    <name type="scientific">Metallosphaera sedula</name>
    <dbReference type="NCBI Taxonomy" id="43687"/>
    <lineage>
        <taxon>Archaea</taxon>
        <taxon>Thermoproteota</taxon>
        <taxon>Thermoprotei</taxon>
        <taxon>Sulfolobales</taxon>
        <taxon>Sulfolobaceae</taxon>
        <taxon>Metallosphaera</taxon>
    </lineage>
</organism>
<dbReference type="EMBL" id="CP012172">
    <property type="protein sequence ID" value="AKV74258.1"/>
    <property type="molecule type" value="Genomic_DNA"/>
</dbReference>
<evidence type="ECO:0000313" key="8">
    <source>
        <dbReference type="Proteomes" id="UP000029084"/>
    </source>
</evidence>
<reference evidence="10 11" key="2">
    <citation type="journal article" date="2015" name="Genome Announc.">
        <title>Complete Genome Sequences of Evolved Arsenate-Resistant Metallosphaera sedula Strains.</title>
        <authorList>
            <person name="Ai C."/>
            <person name="McCarthy S."/>
            <person name="Schackwitz W."/>
            <person name="Martin J."/>
            <person name="Lipzen A."/>
            <person name="Blum P."/>
        </authorList>
    </citation>
    <scope>NUCLEOTIDE SEQUENCE [LARGE SCALE GENOMIC DNA]</scope>
    <source>
        <strain evidence="5 11">ARS120-1</strain>
        <strain evidence="6 10">ARS120-2</strain>
        <strain evidence="3 13">ARS50-1</strain>
        <strain evidence="4 12">ARS50-2</strain>
    </source>
</reference>
<feature type="transmembrane region" description="Helical" evidence="1">
    <location>
        <begin position="92"/>
        <end position="115"/>
    </location>
</feature>
<evidence type="ECO:0000313" key="11">
    <source>
        <dbReference type="Proteomes" id="UP000062398"/>
    </source>
</evidence>
<dbReference type="AlphaFoldDB" id="A0A088E5V2"/>
<dbReference type="EMBL" id="CP012176">
    <property type="protein sequence ID" value="AKV83235.1"/>
    <property type="molecule type" value="Genomic_DNA"/>
</dbReference>
<reference evidence="7 9" key="3">
    <citation type="submission" date="2015-07" db="EMBL/GenBank/DDBJ databases">
        <title>Physiological, transcriptional responses and genome re-sequencing of acid resistant extremely thermoacidophilic Metallosphaera sedula SARC-M1.</title>
        <authorList>
            <person name="Ai C."/>
            <person name="McCarthy S."/>
            <person name="Eckrich V."/>
            <person name="Rudrappa D."/>
            <person name="Qiu G."/>
            <person name="Blum P."/>
        </authorList>
    </citation>
    <scope>NUCLEOTIDE SEQUENCE [LARGE SCALE GENOMIC DNA]</scope>
    <source>
        <strain evidence="7 9">SARC-M1</strain>
    </source>
</reference>
<dbReference type="Proteomes" id="UP000062398">
    <property type="component" value="Chromosome"/>
</dbReference>
<protein>
    <submittedName>
        <fullName evidence="2">Uncharacterized protein</fullName>
    </submittedName>
</protein>
<evidence type="ECO:0000313" key="4">
    <source>
        <dbReference type="EMBL" id="AKV76497.1"/>
    </source>
</evidence>
<proteinExistence type="predicted"/>
<sequence length="301" mass="34745">MSSLTDIVTAIVPGLIGLVASLLQYYIPVFSERKSQRIRILKLISVEYNTVDRYMSLVQESRIYYYGFLILSYLLLTIIGYISIIFKQYDRYINLFVFIILSLIVLFLILVRLYLRSNKDQVSPQNTTIKSTNLDMKRGWQVVSDAMFFLYWKSIRNISLMISSIFLSFLIINVLIKGPASFTAFALSSTLSGSTVIMTLYVMRIRFYFTERTIKGKYSNVKFPKSNSEGEMESEFFKIINDKPKICIEDSKGEICGKLNGIKYGIEINNANGVYIIPFTEILRIRKPPESHVQKDCIEPF</sequence>
<evidence type="ECO:0000313" key="9">
    <source>
        <dbReference type="Proteomes" id="UP000056255"/>
    </source>
</evidence>
<evidence type="ECO:0000313" key="5">
    <source>
        <dbReference type="EMBL" id="AKV78749.1"/>
    </source>
</evidence>
<evidence type="ECO:0000313" key="13">
    <source>
        <dbReference type="Proteomes" id="UP000068832"/>
    </source>
</evidence>
<evidence type="ECO:0000313" key="7">
    <source>
        <dbReference type="EMBL" id="AKV83235.1"/>
    </source>
</evidence>
<evidence type="ECO:0000313" key="6">
    <source>
        <dbReference type="EMBL" id="AKV80994.1"/>
    </source>
</evidence>
<keyword evidence="1" id="KW-0812">Transmembrane</keyword>